<organism evidence="16 17">
    <name type="scientific">Actinobaculum suis</name>
    <dbReference type="NCBI Taxonomy" id="1657"/>
    <lineage>
        <taxon>Bacteria</taxon>
        <taxon>Bacillati</taxon>
        <taxon>Actinomycetota</taxon>
        <taxon>Actinomycetes</taxon>
        <taxon>Actinomycetales</taxon>
        <taxon>Actinomycetaceae</taxon>
        <taxon>Actinobaculum</taxon>
    </lineage>
</organism>
<dbReference type="GO" id="GO:0005886">
    <property type="term" value="C:plasma membrane"/>
    <property type="evidence" value="ECO:0007669"/>
    <property type="project" value="TreeGrafter"/>
</dbReference>
<feature type="active site" description="Proton donor/acceptor" evidence="9">
    <location>
        <position position="267"/>
    </location>
</feature>
<evidence type="ECO:0000256" key="8">
    <source>
        <dbReference type="PIRNR" id="PIRNR000183"/>
    </source>
</evidence>
<proteinExistence type="inferred from homology"/>
<evidence type="ECO:0000256" key="12">
    <source>
        <dbReference type="PIRSR" id="PIRSR000183-4"/>
    </source>
</evidence>
<dbReference type="InterPro" id="IPR008142">
    <property type="entry name" value="AlaDH/PNT_CS1"/>
</dbReference>
<evidence type="ECO:0000313" key="17">
    <source>
        <dbReference type="Proteomes" id="UP000182744"/>
    </source>
</evidence>
<dbReference type="InterPro" id="IPR036291">
    <property type="entry name" value="NAD(P)-bd_dom_sf"/>
</dbReference>
<feature type="active site" description="Proton donor/acceptor" evidence="9">
    <location>
        <position position="94"/>
    </location>
</feature>
<dbReference type="PIRSF" id="PIRSF000183">
    <property type="entry name" value="Alanine_dh"/>
    <property type="match status" value="1"/>
</dbReference>
<dbReference type="EMBL" id="FNAU01000003">
    <property type="protein sequence ID" value="SDE17784.1"/>
    <property type="molecule type" value="Genomic_DNA"/>
</dbReference>
<dbReference type="NCBIfam" id="TIGR00518">
    <property type="entry name" value="alaDH"/>
    <property type="match status" value="1"/>
</dbReference>
<name>A0A1G7ASB3_9ACTO</name>
<reference evidence="15" key="3">
    <citation type="submission" date="2023-10" db="EMBL/GenBank/DDBJ databases">
        <title>Whole Genome based description of the genera Actinobaculum and Actinotignum reveals a complex phylogenetic relationship within the species included in the genus Actinotignum.</title>
        <authorList>
            <person name="Jensen C.S."/>
            <person name="Dargis R."/>
            <person name="Kemp M."/>
            <person name="Christensen J.J."/>
        </authorList>
    </citation>
    <scope>NUCLEOTIDE SEQUENCE</scope>
    <source>
        <strain evidence="15">Actinobaculum_suis_CCUG19206T</strain>
    </source>
</reference>
<feature type="binding site" evidence="11">
    <location>
        <position position="131"/>
    </location>
    <ligand>
        <name>NAD(+)</name>
        <dbReference type="ChEBI" id="CHEBI:57540"/>
    </ligand>
</feature>
<dbReference type="AlphaFoldDB" id="A0A1G7ASB3"/>
<feature type="binding site" evidence="11">
    <location>
        <begin position="264"/>
        <end position="267"/>
    </location>
    <ligand>
        <name>NAD(+)</name>
        <dbReference type="ChEBI" id="CHEBI:57540"/>
    </ligand>
</feature>
<feature type="binding site" evidence="12">
    <location>
        <position position="324"/>
    </location>
    <ligand>
        <name>Mg(2+)</name>
        <dbReference type="ChEBI" id="CHEBI:18420"/>
    </ligand>
</feature>
<evidence type="ECO:0000256" key="11">
    <source>
        <dbReference type="PIRSR" id="PIRSR000183-3"/>
    </source>
</evidence>
<comment type="similarity">
    <text evidence="2 8">Belongs to the AlaDH/PNT family.</text>
</comment>
<gene>
    <name evidence="15" type="primary">ald</name>
    <name evidence="15" type="ORF">R6G71_05105</name>
    <name evidence="16" type="ORF">SAMN05421878_10360</name>
</gene>
<evidence type="ECO:0000256" key="4">
    <source>
        <dbReference type="ARBA" id="ARBA00023002"/>
    </source>
</evidence>
<reference evidence="16" key="1">
    <citation type="submission" date="2016-10" db="EMBL/GenBank/DDBJ databases">
        <authorList>
            <person name="de Groot N.N."/>
        </authorList>
    </citation>
    <scope>NUCLEOTIDE SEQUENCE [LARGE SCALE GENOMIC DNA]</scope>
    <source>
        <strain evidence="16">DSM 20639</strain>
    </source>
</reference>
<reference evidence="17" key="2">
    <citation type="submission" date="2016-10" db="EMBL/GenBank/DDBJ databases">
        <authorList>
            <person name="Varghese N."/>
        </authorList>
    </citation>
    <scope>NUCLEOTIDE SEQUENCE [LARGE SCALE GENOMIC DNA]</scope>
    <source>
        <strain evidence="17">DSM 20639</strain>
    </source>
</reference>
<evidence type="ECO:0000256" key="10">
    <source>
        <dbReference type="PIRSR" id="PIRSR000183-2"/>
    </source>
</evidence>
<keyword evidence="17" id="KW-1185">Reference proteome</keyword>
<feature type="binding site" evidence="11">
    <location>
        <begin position="236"/>
        <end position="237"/>
    </location>
    <ligand>
        <name>NAD(+)</name>
        <dbReference type="ChEBI" id="CHEBI:57540"/>
    </ligand>
</feature>
<dbReference type="SMART" id="SM01003">
    <property type="entry name" value="AlaDh_PNT_N"/>
    <property type="match status" value="1"/>
</dbReference>
<dbReference type="FunFam" id="3.40.50.720:FF:000049">
    <property type="entry name" value="Alanine dehydrogenase"/>
    <property type="match status" value="1"/>
</dbReference>
<dbReference type="RefSeq" id="WP_074661308.1">
    <property type="nucleotide sequence ID" value="NZ_FNAU01000003.1"/>
</dbReference>
<dbReference type="InterPro" id="IPR007886">
    <property type="entry name" value="AlaDH/PNT_N"/>
</dbReference>
<dbReference type="PANTHER" id="PTHR42795">
    <property type="entry name" value="ALANINE DEHYDROGENASE"/>
    <property type="match status" value="1"/>
</dbReference>
<dbReference type="Proteomes" id="UP000182744">
    <property type="component" value="Unassembled WGS sequence"/>
</dbReference>
<keyword evidence="11" id="KW-0547">Nucleotide-binding</keyword>
<comment type="pathway">
    <text evidence="1 8">Amino-acid degradation; L-alanine degradation via dehydrogenase pathway; NH(3) and pyruvate from L-alanine: step 1/1.</text>
</comment>
<evidence type="ECO:0000256" key="3">
    <source>
        <dbReference type="ARBA" id="ARBA00012897"/>
    </source>
</evidence>
<dbReference type="GO" id="GO:0000166">
    <property type="term" value="F:nucleotide binding"/>
    <property type="evidence" value="ECO:0007669"/>
    <property type="project" value="UniProtKB-KW"/>
</dbReference>
<comment type="subunit">
    <text evidence="6">Homohexamer. Trimer of dimers.</text>
</comment>
<comment type="function">
    <text evidence="8">Catalyzes the reversible reductive amination of pyruvate to L-alanine.</text>
</comment>
<evidence type="ECO:0000256" key="1">
    <source>
        <dbReference type="ARBA" id="ARBA00005206"/>
    </source>
</evidence>
<feature type="domain" description="Alanine dehydrogenase/pyridine nucleotide transhydrogenase NAD(H)-binding" evidence="13">
    <location>
        <begin position="146"/>
        <end position="294"/>
    </location>
</feature>
<sequence length="375" mass="39203">MRIGVPTELKNNEYRVALTPAGARELTEAGHEVVVQSDAGRVSGFSDEAYAAAGAKIGTAGQAWAADLVLKVKEPEPEEYHYLRPDLVLFTYLHLASNTRLVRALLDAGTISVAYETVREGNKLPLLAPMSRVAGNLSPIIGSYHLMEAQGGSGMLIGGVAGTRPARVAVVGGGVAGESAAVMAAGMGGDVTVLDISVERLAALRSTYGSTFKTLASNAQNIEETVANADLVIGSVLIPGASAPKLVTSAMVRKMREGSVLVDIAIDQGGCFEGSHPTTHQHPTFDVDGKIFYCVANMPGAVPQTATEALTNTTLPYAMQIANHGWREALTADPGFRPGLNTAAGKITNRAVFDSVAGTMGLQEADFTNDLPEEQ</sequence>
<comment type="catalytic activity">
    <reaction evidence="8">
        <text>L-alanine + NAD(+) + H2O = pyruvate + NH4(+) + NADH + H(+)</text>
        <dbReference type="Rhea" id="RHEA:18405"/>
        <dbReference type="ChEBI" id="CHEBI:15361"/>
        <dbReference type="ChEBI" id="CHEBI:15377"/>
        <dbReference type="ChEBI" id="CHEBI:15378"/>
        <dbReference type="ChEBI" id="CHEBI:28938"/>
        <dbReference type="ChEBI" id="CHEBI:57540"/>
        <dbReference type="ChEBI" id="CHEBI:57945"/>
        <dbReference type="ChEBI" id="CHEBI:57972"/>
        <dbReference type="EC" id="1.4.1.1"/>
    </reaction>
</comment>
<evidence type="ECO:0000256" key="5">
    <source>
        <dbReference type="ARBA" id="ARBA00023027"/>
    </source>
</evidence>
<dbReference type="Pfam" id="PF01262">
    <property type="entry name" value="AlaDh_PNT_C"/>
    <property type="match status" value="1"/>
</dbReference>
<dbReference type="EC" id="1.4.1.1" evidence="3 8"/>
<evidence type="ECO:0000259" key="13">
    <source>
        <dbReference type="SMART" id="SM01002"/>
    </source>
</evidence>
<dbReference type="Gene3D" id="3.40.50.720">
    <property type="entry name" value="NAD(P)-binding Rossmann-like Domain"/>
    <property type="match status" value="2"/>
</dbReference>
<feature type="binding site" evidence="11">
    <location>
        <begin position="295"/>
        <end position="298"/>
    </location>
    <ligand>
        <name>NAD(+)</name>
        <dbReference type="ChEBI" id="CHEBI:57540"/>
    </ligand>
</feature>
<feature type="binding site" evidence="11">
    <location>
        <position position="195"/>
    </location>
    <ligand>
        <name>NAD(+)</name>
        <dbReference type="ChEBI" id="CHEBI:57540"/>
    </ligand>
</feature>
<evidence type="ECO:0000256" key="7">
    <source>
        <dbReference type="ARBA" id="ARBA00072341"/>
    </source>
</evidence>
<dbReference type="GO" id="GO:0000286">
    <property type="term" value="F:alanine dehydrogenase activity"/>
    <property type="evidence" value="ECO:0007669"/>
    <property type="project" value="UniProtKB-UniRule"/>
</dbReference>
<dbReference type="CDD" id="cd05305">
    <property type="entry name" value="L-AlaDH"/>
    <property type="match status" value="1"/>
</dbReference>
<evidence type="ECO:0000313" key="15">
    <source>
        <dbReference type="EMBL" id="MDY5153426.1"/>
    </source>
</evidence>
<dbReference type="SUPFAM" id="SSF52283">
    <property type="entry name" value="Formate/glycerate dehydrogenase catalytic domain-like"/>
    <property type="match status" value="1"/>
</dbReference>
<dbReference type="EMBL" id="JAWNFU010000002">
    <property type="protein sequence ID" value="MDY5153426.1"/>
    <property type="molecule type" value="Genomic_DNA"/>
</dbReference>
<dbReference type="SUPFAM" id="SSF51735">
    <property type="entry name" value="NAD(P)-binding Rossmann-fold domains"/>
    <property type="match status" value="1"/>
</dbReference>
<feature type="binding site" evidence="11">
    <location>
        <position position="217"/>
    </location>
    <ligand>
        <name>NAD(+)</name>
        <dbReference type="ChEBI" id="CHEBI:57540"/>
    </ligand>
</feature>
<dbReference type="PANTHER" id="PTHR42795:SF1">
    <property type="entry name" value="ALANINE DEHYDROGENASE"/>
    <property type="match status" value="1"/>
</dbReference>
<dbReference type="PROSITE" id="PS00836">
    <property type="entry name" value="ALADH_PNT_1"/>
    <property type="match status" value="1"/>
</dbReference>
<keyword evidence="5 8" id="KW-0520">NAD</keyword>
<dbReference type="InterPro" id="IPR008141">
    <property type="entry name" value="Ala_DH"/>
</dbReference>
<keyword evidence="4 8" id="KW-0560">Oxidoreductase</keyword>
<dbReference type="InterPro" id="IPR007698">
    <property type="entry name" value="AlaDH/PNT_NAD(H)-bd"/>
</dbReference>
<feature type="binding site" evidence="11">
    <location>
        <position position="200"/>
    </location>
    <ligand>
        <name>NAD(+)</name>
        <dbReference type="ChEBI" id="CHEBI:57540"/>
    </ligand>
</feature>
<dbReference type="SMART" id="SM01002">
    <property type="entry name" value="AlaDh_PNT_C"/>
    <property type="match status" value="1"/>
</dbReference>
<evidence type="ECO:0000256" key="9">
    <source>
        <dbReference type="PIRSR" id="PIRSR000183-1"/>
    </source>
</evidence>
<evidence type="ECO:0000256" key="6">
    <source>
        <dbReference type="ARBA" id="ARBA00065528"/>
    </source>
</evidence>
<protein>
    <recommendedName>
        <fullName evidence="7 8">Alanine dehydrogenase</fullName>
        <ecNumber evidence="3 8">1.4.1.1</ecNumber>
    </recommendedName>
</protein>
<feature type="binding site" evidence="10">
    <location>
        <position position="73"/>
    </location>
    <ligand>
        <name>substrate</name>
    </ligand>
</feature>
<dbReference type="GO" id="GO:0042853">
    <property type="term" value="P:L-alanine catabolic process"/>
    <property type="evidence" value="ECO:0007669"/>
    <property type="project" value="UniProtKB-UniPathway"/>
</dbReference>
<evidence type="ECO:0000259" key="14">
    <source>
        <dbReference type="SMART" id="SM01003"/>
    </source>
</evidence>
<dbReference type="UniPathway" id="UPA00527">
    <property type="reaction ID" value="UER00585"/>
</dbReference>
<accession>A0A1G7ASB3</accession>
<dbReference type="Pfam" id="PF05222">
    <property type="entry name" value="AlaDh_PNT_N"/>
    <property type="match status" value="1"/>
</dbReference>
<feature type="domain" description="Alanine dehydrogenase/pyridine nucleotide transhydrogenase N-terminal" evidence="14">
    <location>
        <begin position="4"/>
        <end position="134"/>
    </location>
</feature>
<feature type="binding site" evidence="10">
    <location>
        <position position="15"/>
    </location>
    <ligand>
        <name>substrate</name>
    </ligand>
</feature>
<evidence type="ECO:0000313" key="16">
    <source>
        <dbReference type="EMBL" id="SDE17784.1"/>
    </source>
</evidence>
<dbReference type="Proteomes" id="UP001273799">
    <property type="component" value="Unassembled WGS sequence"/>
</dbReference>
<evidence type="ECO:0000256" key="2">
    <source>
        <dbReference type="ARBA" id="ARBA00005689"/>
    </source>
</evidence>